<gene>
    <name evidence="2" type="ORF">NT6N_31240</name>
</gene>
<dbReference type="EMBL" id="AP026866">
    <property type="protein sequence ID" value="BDS08084.1"/>
    <property type="molecule type" value="Genomic_DNA"/>
</dbReference>
<feature type="compositionally biased region" description="Low complexity" evidence="1">
    <location>
        <begin position="49"/>
        <end position="58"/>
    </location>
</feature>
<sequence>MFSKPVLVVMACGLCLVTGWLIGRSFPAAQESVDASDETSSQARKTNRRASPASQDSSRSARRSARVDGTKQESLAAQSGLSNPDATARLVVVPLGLLDSMSETAGFRSGDADIFDKDGRIEAILEISEQDKTVIQTSWKQALEKIRKLETNSAKTEDLQDGSVKITVKPAVDALAVIGQEFQSVVSGRLGENRADALLSIKQVGRMFTPKAEDRVYTIKTESIGNGQWRYSIRYSTGDEAKQWIGTSVPPSLRHITDAAKINPTMSVPLAEDPEE</sequence>
<name>A0AAT9FQ94_9BACT</name>
<accession>A0AAT9FQ94</accession>
<feature type="region of interest" description="Disordered" evidence="1">
    <location>
        <begin position="31"/>
        <end position="80"/>
    </location>
</feature>
<evidence type="ECO:0000256" key="1">
    <source>
        <dbReference type="SAM" id="MobiDB-lite"/>
    </source>
</evidence>
<reference evidence="2" key="1">
    <citation type="submission" date="2024-07" db="EMBL/GenBank/DDBJ databases">
        <title>Complete genome sequence of Verrucomicrobiaceae bacterium NT6N.</title>
        <authorList>
            <person name="Huang C."/>
            <person name="Takami H."/>
            <person name="Hamasaki K."/>
        </authorList>
    </citation>
    <scope>NUCLEOTIDE SEQUENCE</scope>
    <source>
        <strain evidence="2">NT6N</strain>
    </source>
</reference>
<organism evidence="2">
    <name type="scientific">Oceaniferula spumae</name>
    <dbReference type="NCBI Taxonomy" id="2979115"/>
    <lineage>
        <taxon>Bacteria</taxon>
        <taxon>Pseudomonadati</taxon>
        <taxon>Verrucomicrobiota</taxon>
        <taxon>Verrucomicrobiia</taxon>
        <taxon>Verrucomicrobiales</taxon>
        <taxon>Verrucomicrobiaceae</taxon>
        <taxon>Oceaniferula</taxon>
    </lineage>
</organism>
<dbReference type="AlphaFoldDB" id="A0AAT9FQ94"/>
<dbReference type="KEGG" id="osu:NT6N_31240"/>
<protein>
    <submittedName>
        <fullName evidence="2">Uncharacterized protein</fullName>
    </submittedName>
</protein>
<proteinExistence type="predicted"/>
<evidence type="ECO:0000313" key="2">
    <source>
        <dbReference type="EMBL" id="BDS08084.1"/>
    </source>
</evidence>